<dbReference type="AlphaFoldDB" id="A0A916YFF8"/>
<reference evidence="1" key="1">
    <citation type="journal article" date="2014" name="Int. J. Syst. Evol. Microbiol.">
        <title>Complete genome sequence of Corynebacterium casei LMG S-19264T (=DSM 44701T), isolated from a smear-ripened cheese.</title>
        <authorList>
            <consortium name="US DOE Joint Genome Institute (JGI-PGF)"/>
            <person name="Walter F."/>
            <person name="Albersmeier A."/>
            <person name="Kalinowski J."/>
            <person name="Ruckert C."/>
        </authorList>
    </citation>
    <scope>NUCLEOTIDE SEQUENCE</scope>
    <source>
        <strain evidence="1">CGMCC 1.15493</strain>
    </source>
</reference>
<evidence type="ECO:0000313" key="2">
    <source>
        <dbReference type="Proteomes" id="UP000613160"/>
    </source>
</evidence>
<sequence>MSATNVIRKADAVHVLTDGVLSNWIDGRIQSTALCHKVWQLPHLNAVVSVRGWALLGPHLQTLISTGASTFDELRLKVVDLIKETIEFNRQQFGQSFQQWFDVIVAGWTEAGEPSSYIVGNHDTYGWPAWTVTDLGDFAVLPADADMNARIQAAFPHVHSAADFDPEVDGVALVDMQRENPEHGIGGFVQLTTIRPDLITTKILHRWD</sequence>
<comment type="caution">
    <text evidence="1">The sequence shown here is derived from an EMBL/GenBank/DDBJ whole genome shotgun (WGS) entry which is preliminary data.</text>
</comment>
<dbReference type="EMBL" id="BMJJ01000020">
    <property type="protein sequence ID" value="GGD42532.1"/>
    <property type="molecule type" value="Genomic_DNA"/>
</dbReference>
<proteinExistence type="predicted"/>
<reference evidence="1" key="2">
    <citation type="submission" date="2020-09" db="EMBL/GenBank/DDBJ databases">
        <authorList>
            <person name="Sun Q."/>
            <person name="Zhou Y."/>
        </authorList>
    </citation>
    <scope>NUCLEOTIDE SEQUENCE</scope>
    <source>
        <strain evidence="1">CGMCC 1.15493</strain>
    </source>
</reference>
<gene>
    <name evidence="1" type="ORF">GCM10011335_51530</name>
</gene>
<name>A0A916YFF8_9HYPH</name>
<evidence type="ECO:0000313" key="1">
    <source>
        <dbReference type="EMBL" id="GGD42532.1"/>
    </source>
</evidence>
<keyword evidence="2" id="KW-1185">Reference proteome</keyword>
<dbReference type="RefSeq" id="WP_188855311.1">
    <property type="nucleotide sequence ID" value="NZ_BMJJ01000020.1"/>
</dbReference>
<dbReference type="Proteomes" id="UP000613160">
    <property type="component" value="Unassembled WGS sequence"/>
</dbReference>
<organism evidence="1 2">
    <name type="scientific">Aureimonas glaciei</name>
    <dbReference type="NCBI Taxonomy" id="1776957"/>
    <lineage>
        <taxon>Bacteria</taxon>
        <taxon>Pseudomonadati</taxon>
        <taxon>Pseudomonadota</taxon>
        <taxon>Alphaproteobacteria</taxon>
        <taxon>Hyphomicrobiales</taxon>
        <taxon>Aurantimonadaceae</taxon>
        <taxon>Aureimonas</taxon>
    </lineage>
</organism>
<accession>A0A916YFF8</accession>
<protein>
    <submittedName>
        <fullName evidence="1">Uncharacterized protein</fullName>
    </submittedName>
</protein>